<keyword evidence="2" id="KW-1185">Reference proteome</keyword>
<accession>A0A3D8I2C7</accession>
<gene>
    <name evidence="1" type="ORF">CQA63_08040</name>
</gene>
<comment type="caution">
    <text evidence="1">The sequence shown here is derived from an EMBL/GenBank/DDBJ whole genome shotgun (WGS) entry which is preliminary data.</text>
</comment>
<proteinExistence type="predicted"/>
<dbReference type="EMBL" id="NXLR01000018">
    <property type="protein sequence ID" value="RDU59136.1"/>
    <property type="molecule type" value="Genomic_DNA"/>
</dbReference>
<reference evidence="1 2" key="1">
    <citation type="submission" date="2018-04" db="EMBL/GenBank/DDBJ databases">
        <title>Novel Campyloabacter and Helicobacter Species and Strains.</title>
        <authorList>
            <person name="Mannion A.J."/>
            <person name="Shen Z."/>
            <person name="Fox J.G."/>
        </authorList>
    </citation>
    <scope>NUCLEOTIDE SEQUENCE [LARGE SCALE GENOMIC DNA]</scope>
    <source>
        <strain evidence="1 2">MIT 98-6070</strain>
    </source>
</reference>
<evidence type="ECO:0000313" key="2">
    <source>
        <dbReference type="Proteomes" id="UP000256599"/>
    </source>
</evidence>
<name>A0A3D8I2C7_9HELI</name>
<evidence type="ECO:0000313" key="1">
    <source>
        <dbReference type="EMBL" id="RDU59136.1"/>
    </source>
</evidence>
<dbReference type="Proteomes" id="UP000256599">
    <property type="component" value="Unassembled WGS sequence"/>
</dbReference>
<sequence>MALCLYFRGYKLLDSHRIWLYLQFCYTCKSNKAISTFASIFIVNRHNVRGKSKSHTKRFYYFI</sequence>
<dbReference type="AlphaFoldDB" id="A0A3D8I2C7"/>
<protein>
    <submittedName>
        <fullName evidence="1">Uncharacterized protein</fullName>
    </submittedName>
</protein>
<organism evidence="1 2">
    <name type="scientific">Helicobacter marmotae</name>
    <dbReference type="NCBI Taxonomy" id="152490"/>
    <lineage>
        <taxon>Bacteria</taxon>
        <taxon>Pseudomonadati</taxon>
        <taxon>Campylobacterota</taxon>
        <taxon>Epsilonproteobacteria</taxon>
        <taxon>Campylobacterales</taxon>
        <taxon>Helicobacteraceae</taxon>
        <taxon>Helicobacter</taxon>
    </lineage>
</organism>